<comment type="caution">
    <text evidence="2">The sequence shown here is derived from an EMBL/GenBank/DDBJ whole genome shotgun (WGS) entry which is preliminary data.</text>
</comment>
<organism evidence="2 3">
    <name type="scientific">Sedimenticola selenatireducens</name>
    <dbReference type="NCBI Taxonomy" id="191960"/>
    <lineage>
        <taxon>Bacteria</taxon>
        <taxon>Pseudomonadati</taxon>
        <taxon>Pseudomonadota</taxon>
        <taxon>Gammaproteobacteria</taxon>
        <taxon>Chromatiales</taxon>
        <taxon>Sedimenticolaceae</taxon>
        <taxon>Sedimenticola</taxon>
    </lineage>
</organism>
<evidence type="ECO:0000256" key="1">
    <source>
        <dbReference type="SAM" id="Phobius"/>
    </source>
</evidence>
<evidence type="ECO:0000313" key="2">
    <source>
        <dbReference type="EMBL" id="PLX62249.1"/>
    </source>
</evidence>
<sequence length="119" mass="13184">MKNSRLSYIEIETLQEFCEFVEAQPVEPSPSADARITARVKQDLQPSIGWLYAKFATIEAGAGVATLFFCPQFGFAFSGHNAFFHALHEQTGFFTFYLICGLLFVVLGAAMSALLLSYN</sequence>
<keyword evidence="1" id="KW-0472">Membrane</keyword>
<feature type="transmembrane region" description="Helical" evidence="1">
    <location>
        <begin position="94"/>
        <end position="116"/>
    </location>
</feature>
<keyword evidence="1" id="KW-1133">Transmembrane helix</keyword>
<keyword evidence="1" id="KW-0812">Transmembrane</keyword>
<dbReference type="RefSeq" id="WP_273438600.1">
    <property type="nucleotide sequence ID" value="NZ_PKUN01000008.1"/>
</dbReference>
<dbReference type="AlphaFoldDB" id="A0A2N6CY57"/>
<gene>
    <name evidence="2" type="ORF">C0630_07530</name>
</gene>
<reference evidence="2 3" key="1">
    <citation type="submission" date="2017-11" db="EMBL/GenBank/DDBJ databases">
        <title>Genome-resolved metagenomics identifies genetic mobility, metabolic interactions, and unexpected diversity in perchlorate-reducing communities.</title>
        <authorList>
            <person name="Barnum T.P."/>
            <person name="Figueroa I.A."/>
            <person name="Carlstrom C.I."/>
            <person name="Lucas L.N."/>
            <person name="Engelbrektson A.L."/>
            <person name="Coates J.D."/>
        </authorList>
    </citation>
    <scope>NUCLEOTIDE SEQUENCE [LARGE SCALE GENOMIC DNA]</scope>
    <source>
        <strain evidence="2">BM301</strain>
    </source>
</reference>
<name>A0A2N6CY57_9GAMM</name>
<protein>
    <submittedName>
        <fullName evidence="2">Uncharacterized protein</fullName>
    </submittedName>
</protein>
<evidence type="ECO:0000313" key="3">
    <source>
        <dbReference type="Proteomes" id="UP000235015"/>
    </source>
</evidence>
<dbReference type="EMBL" id="PKUN01000008">
    <property type="protein sequence ID" value="PLX62249.1"/>
    <property type="molecule type" value="Genomic_DNA"/>
</dbReference>
<proteinExistence type="predicted"/>
<dbReference type="Proteomes" id="UP000235015">
    <property type="component" value="Unassembled WGS sequence"/>
</dbReference>
<dbReference type="STRING" id="1111735.GCA_000428045_01663"/>
<accession>A0A2N6CY57</accession>
<feature type="transmembrane region" description="Helical" evidence="1">
    <location>
        <begin position="51"/>
        <end position="74"/>
    </location>
</feature>